<dbReference type="Gene3D" id="2.60.40.650">
    <property type="match status" value="1"/>
</dbReference>
<dbReference type="InterPro" id="IPR014756">
    <property type="entry name" value="Ig_E-set"/>
</dbReference>
<comment type="caution">
    <text evidence="3">The sequence shown here is derived from an EMBL/GenBank/DDBJ whole genome shotgun (WGS) entry which is preliminary data.</text>
</comment>
<dbReference type="Pfam" id="PF00174">
    <property type="entry name" value="Oxidored_molyb"/>
    <property type="match status" value="1"/>
</dbReference>
<sequence length="516" mass="54977">MTGVEHSDRRRWSLARAASGLLAAGVTLGVGVLVAAVVASAASPWMAVGGAVVDHSPFAVREWAIDTFGTNDKLALFVGMGLIIALLAAVAGLTETRRRPYGSMLFAGFGVVGAIAALTRPTATVWSAVPTVLGVAAGILTLRLLTSRASPTAEDHGTGVIQSRRAFVRMAGVAGVIAVAGVATGRYLGDRLRSLTGDMANFLVPTVETPAPPVTAAYEVGVPDMTSFITPNDAFYRIDTVLQIPAVTTDQWRLRIHGMVDREISLTFDDLYRRSAVDRVITLTCVSNQVGGNLVGNARWTGYLLTDLLAEAGLEPGADMLLSRSVDGFTASTPLAAILDGRDALLAVAMNGQPLPLEHGYPARLVVPGLYGYVSATKWVSELEITRFDKASAYWTERGWAAVAPIKISSSIEVPAGFARLKAGSVVVAGVAWAQQRGIGSVEVSVDDGPWQFATLAAEYSIDTWRQWYWEWDSTPGTHTLAVRCTDRLGQRQIVEQRPTVPDGSTGLERRVVFVE</sequence>
<keyword evidence="1" id="KW-1133">Transmembrane helix</keyword>
<keyword evidence="1" id="KW-0812">Transmembrane</keyword>
<dbReference type="InterPro" id="IPR000572">
    <property type="entry name" value="OxRdtase_Mopterin-bd_dom"/>
</dbReference>
<dbReference type="Proteomes" id="UP001651690">
    <property type="component" value="Unassembled WGS sequence"/>
</dbReference>
<organism evidence="3 4">
    <name type="scientific">Mycolicibacterium arenosum</name>
    <dbReference type="NCBI Taxonomy" id="2952157"/>
    <lineage>
        <taxon>Bacteria</taxon>
        <taxon>Bacillati</taxon>
        <taxon>Actinomycetota</taxon>
        <taxon>Actinomycetes</taxon>
        <taxon>Mycobacteriales</taxon>
        <taxon>Mycobacteriaceae</taxon>
        <taxon>Mycolicibacterium</taxon>
    </lineage>
</organism>
<feature type="transmembrane region" description="Helical" evidence="1">
    <location>
        <begin position="101"/>
        <end position="119"/>
    </location>
</feature>
<dbReference type="EMBL" id="JANDBD010000017">
    <property type="protein sequence ID" value="MCP9276526.1"/>
    <property type="molecule type" value="Genomic_DNA"/>
</dbReference>
<feature type="transmembrane region" description="Helical" evidence="1">
    <location>
        <begin position="166"/>
        <end position="188"/>
    </location>
</feature>
<protein>
    <submittedName>
        <fullName evidence="3">Molybdopterin-dependent oxidoreductase</fullName>
    </submittedName>
</protein>
<evidence type="ECO:0000256" key="1">
    <source>
        <dbReference type="SAM" id="Phobius"/>
    </source>
</evidence>
<reference evidence="3 4" key="1">
    <citation type="submission" date="2022-06" db="EMBL/GenBank/DDBJ databases">
        <title>Mycolicibacterium sp. CAU 1645 isolated from seawater.</title>
        <authorList>
            <person name="Kim W."/>
        </authorList>
    </citation>
    <scope>NUCLEOTIDE SEQUENCE [LARGE SCALE GENOMIC DNA]</scope>
    <source>
        <strain evidence="3 4">CAU 1645</strain>
    </source>
</reference>
<feature type="domain" description="Oxidoreductase molybdopterin-binding" evidence="2">
    <location>
        <begin position="243"/>
        <end position="392"/>
    </location>
</feature>
<name>A0ABT1MBH6_9MYCO</name>
<evidence type="ECO:0000259" key="2">
    <source>
        <dbReference type="Pfam" id="PF00174"/>
    </source>
</evidence>
<evidence type="ECO:0000313" key="3">
    <source>
        <dbReference type="EMBL" id="MCP9276526.1"/>
    </source>
</evidence>
<dbReference type="InterPro" id="IPR036374">
    <property type="entry name" value="OxRdtase_Mopterin-bd_sf"/>
</dbReference>
<dbReference type="SUPFAM" id="SSF81296">
    <property type="entry name" value="E set domains"/>
    <property type="match status" value="1"/>
</dbReference>
<keyword evidence="1" id="KW-0472">Membrane</keyword>
<evidence type="ECO:0000313" key="4">
    <source>
        <dbReference type="Proteomes" id="UP001651690"/>
    </source>
</evidence>
<feature type="transmembrane region" description="Helical" evidence="1">
    <location>
        <begin position="125"/>
        <end position="145"/>
    </location>
</feature>
<keyword evidence="4" id="KW-1185">Reference proteome</keyword>
<dbReference type="PANTHER" id="PTHR19372:SF7">
    <property type="entry name" value="SULFITE OXIDASE, MITOCHONDRIAL"/>
    <property type="match status" value="1"/>
</dbReference>
<feature type="transmembrane region" description="Helical" evidence="1">
    <location>
        <begin position="74"/>
        <end position="94"/>
    </location>
</feature>
<gene>
    <name evidence="3" type="ORF">NM203_30505</name>
</gene>
<dbReference type="Gene3D" id="3.90.420.10">
    <property type="entry name" value="Oxidoreductase, molybdopterin-binding domain"/>
    <property type="match status" value="1"/>
</dbReference>
<dbReference type="SUPFAM" id="SSF56524">
    <property type="entry name" value="Oxidoreductase molybdopterin-binding domain"/>
    <property type="match status" value="1"/>
</dbReference>
<accession>A0ABT1MBH6</accession>
<proteinExistence type="predicted"/>
<dbReference type="PANTHER" id="PTHR19372">
    <property type="entry name" value="SULFITE REDUCTASE"/>
    <property type="match status" value="1"/>
</dbReference>
<feature type="transmembrane region" description="Helical" evidence="1">
    <location>
        <begin position="21"/>
        <end position="42"/>
    </location>
</feature>